<comment type="similarity">
    <text evidence="2">Belongs to the oxygen-dependent FAD-linked oxidoreductase family.</text>
</comment>
<keyword evidence="3" id="KW-0285">Flavoprotein</keyword>
<comment type="caution">
    <text evidence="7">The sequence shown here is derived from an EMBL/GenBank/DDBJ whole genome shotgun (WGS) entry which is preliminary data.</text>
</comment>
<dbReference type="GO" id="GO:0016491">
    <property type="term" value="F:oxidoreductase activity"/>
    <property type="evidence" value="ECO:0007669"/>
    <property type="project" value="UniProtKB-KW"/>
</dbReference>
<evidence type="ECO:0000313" key="7">
    <source>
        <dbReference type="EMBL" id="ETW95292.1"/>
    </source>
</evidence>
<dbReference type="InterPro" id="IPR016166">
    <property type="entry name" value="FAD-bd_PCMH"/>
</dbReference>
<protein>
    <recommendedName>
        <fullName evidence="6">FAD-binding PCMH-type domain-containing protein</fullName>
    </recommendedName>
</protein>
<evidence type="ECO:0000256" key="4">
    <source>
        <dbReference type="ARBA" id="ARBA00022827"/>
    </source>
</evidence>
<dbReference type="SMR" id="W4LBF0"/>
<dbReference type="Pfam" id="PF01565">
    <property type="entry name" value="FAD_binding_4"/>
    <property type="match status" value="1"/>
</dbReference>
<dbReference type="Gene3D" id="3.30.465.10">
    <property type="match status" value="1"/>
</dbReference>
<evidence type="ECO:0000256" key="2">
    <source>
        <dbReference type="ARBA" id="ARBA00005466"/>
    </source>
</evidence>
<organism evidence="7 8">
    <name type="scientific">Entotheonella factor</name>
    <dbReference type="NCBI Taxonomy" id="1429438"/>
    <lineage>
        <taxon>Bacteria</taxon>
        <taxon>Pseudomonadati</taxon>
        <taxon>Nitrospinota/Tectimicrobiota group</taxon>
        <taxon>Candidatus Tectimicrobiota</taxon>
        <taxon>Candidatus Entotheonellia</taxon>
        <taxon>Candidatus Entotheonellales</taxon>
        <taxon>Candidatus Entotheonellaceae</taxon>
        <taxon>Candidatus Entotheonella</taxon>
    </lineage>
</organism>
<dbReference type="PANTHER" id="PTHR42973">
    <property type="entry name" value="BINDING OXIDOREDUCTASE, PUTATIVE (AFU_ORTHOLOGUE AFUA_1G17690)-RELATED"/>
    <property type="match status" value="1"/>
</dbReference>
<evidence type="ECO:0000259" key="6">
    <source>
        <dbReference type="PROSITE" id="PS51387"/>
    </source>
</evidence>
<keyword evidence="8" id="KW-1185">Reference proteome</keyword>
<dbReference type="Gene3D" id="3.40.462.20">
    <property type="match status" value="1"/>
</dbReference>
<dbReference type="PATRIC" id="fig|1429438.4.peg.5934"/>
<keyword evidence="4" id="KW-0274">FAD</keyword>
<name>W4LBF0_ENTF1</name>
<dbReference type="HOGENOM" id="CLU_018354_2_0_7"/>
<dbReference type="InterPro" id="IPR016169">
    <property type="entry name" value="FAD-bd_PCMH_sub2"/>
</dbReference>
<dbReference type="AlphaFoldDB" id="W4LBF0"/>
<dbReference type="SUPFAM" id="SSF56176">
    <property type="entry name" value="FAD-binding/transporter-associated domain-like"/>
    <property type="match status" value="1"/>
</dbReference>
<keyword evidence="5" id="KW-0560">Oxidoreductase</keyword>
<sequence>MVFYRNSIISDQQGFNRRWYAPNLEAVYLPTHATDVVEAWADVIANKKGSGGELQITGGRHCYENFVYNPKTKFIIDTTGLRDYGYDSRYGYYIDVGYGNWDMYRIFNNVYGLTLPAGSCYSVGLGGHLTGGGYGLLSRLHGLTVDHITAVDIVIQQDSSAPELITASASENPDLYWALRGGGGGNFGIITRYYFSDPPRSPATMYSDAFTFEWRTITSAERLGELLEGFSAYCSIQNDQELWSQFGIFHANHQAAKSISVIFYCFDVPSEGKTGSDYEAFLLDHISAMRRQFGDIAPLSDQPGNVIGHPWHGDTRSVAGPGDGTLRQYTYLEGVQNANGSGPNRFGKYKSAYMNKGFTPDMVEALYAGLTSTPVVGNHVPLDMSQSLCQIDSYGCAINELTADATPIPQRSSIMKLQYQTYWDNASPVGCDNQEQAQGHLDWIKGLYTDVYAVYGGYPNPYEDSSGTVDGCYYN</sequence>
<dbReference type="EMBL" id="AZHW01000934">
    <property type="protein sequence ID" value="ETW95292.1"/>
    <property type="molecule type" value="Genomic_DNA"/>
</dbReference>
<dbReference type="InterPro" id="IPR006094">
    <property type="entry name" value="Oxid_FAD_bind_N"/>
</dbReference>
<dbReference type="InterPro" id="IPR050416">
    <property type="entry name" value="FAD-linked_Oxidoreductase"/>
</dbReference>
<dbReference type="PANTHER" id="PTHR42973:SF39">
    <property type="entry name" value="FAD-BINDING PCMH-TYPE DOMAIN-CONTAINING PROTEIN"/>
    <property type="match status" value="1"/>
</dbReference>
<accession>W4LBF0</accession>
<proteinExistence type="inferred from homology"/>
<evidence type="ECO:0000256" key="1">
    <source>
        <dbReference type="ARBA" id="ARBA00001974"/>
    </source>
</evidence>
<evidence type="ECO:0000256" key="5">
    <source>
        <dbReference type="ARBA" id="ARBA00023002"/>
    </source>
</evidence>
<reference evidence="7 8" key="1">
    <citation type="journal article" date="2014" name="Nature">
        <title>An environmental bacterial taxon with a large and distinct metabolic repertoire.</title>
        <authorList>
            <person name="Wilson M.C."/>
            <person name="Mori T."/>
            <person name="Ruckert C."/>
            <person name="Uria A.R."/>
            <person name="Helf M.J."/>
            <person name="Takada K."/>
            <person name="Gernert C."/>
            <person name="Steffens U.A."/>
            <person name="Heycke N."/>
            <person name="Schmitt S."/>
            <person name="Rinke C."/>
            <person name="Helfrich E.J."/>
            <person name="Brachmann A.O."/>
            <person name="Gurgui C."/>
            <person name="Wakimoto T."/>
            <person name="Kracht M."/>
            <person name="Crusemann M."/>
            <person name="Hentschel U."/>
            <person name="Abe I."/>
            <person name="Matsunaga S."/>
            <person name="Kalinowski J."/>
            <person name="Takeyama H."/>
            <person name="Piel J."/>
        </authorList>
    </citation>
    <scope>NUCLEOTIDE SEQUENCE [LARGE SCALE GENOMIC DNA]</scope>
    <source>
        <strain evidence="8">TSY1</strain>
    </source>
</reference>
<evidence type="ECO:0000313" key="8">
    <source>
        <dbReference type="Proteomes" id="UP000019141"/>
    </source>
</evidence>
<evidence type="ECO:0000256" key="3">
    <source>
        <dbReference type="ARBA" id="ARBA00022630"/>
    </source>
</evidence>
<dbReference type="Proteomes" id="UP000019141">
    <property type="component" value="Unassembled WGS sequence"/>
</dbReference>
<dbReference type="InterPro" id="IPR036318">
    <property type="entry name" value="FAD-bd_PCMH-like_sf"/>
</dbReference>
<dbReference type="GO" id="GO:0071949">
    <property type="term" value="F:FAD binding"/>
    <property type="evidence" value="ECO:0007669"/>
    <property type="project" value="InterPro"/>
</dbReference>
<gene>
    <name evidence="7" type="ORF">ETSY1_31235</name>
</gene>
<dbReference type="PROSITE" id="PS51387">
    <property type="entry name" value="FAD_PCMH"/>
    <property type="match status" value="1"/>
</dbReference>
<comment type="cofactor">
    <cofactor evidence="1">
        <name>FAD</name>
        <dbReference type="ChEBI" id="CHEBI:57692"/>
    </cofactor>
</comment>
<feature type="domain" description="FAD-binding PCMH-type" evidence="6">
    <location>
        <begin position="20"/>
        <end position="200"/>
    </location>
</feature>